<evidence type="ECO:0000313" key="2">
    <source>
        <dbReference type="EMBL" id="MBO1317637.1"/>
    </source>
</evidence>
<dbReference type="EMBL" id="JAFREP010000003">
    <property type="protein sequence ID" value="MBO1317637.1"/>
    <property type="molecule type" value="Genomic_DNA"/>
</dbReference>
<feature type="transmembrane region" description="Helical" evidence="1">
    <location>
        <begin position="41"/>
        <end position="63"/>
    </location>
</feature>
<keyword evidence="1" id="KW-1133">Transmembrane helix</keyword>
<dbReference type="RefSeq" id="WP_207856995.1">
    <property type="nucleotide sequence ID" value="NZ_JAFREP010000003.1"/>
</dbReference>
<accession>A0A8J7Q3Z4</accession>
<evidence type="ECO:0000256" key="1">
    <source>
        <dbReference type="SAM" id="Phobius"/>
    </source>
</evidence>
<dbReference type="Proteomes" id="UP000664417">
    <property type="component" value="Unassembled WGS sequence"/>
</dbReference>
<sequence length="160" mass="17869">MSENPFQAPDQPLPNRRQTDDALQNLSKKELKKLNQQHRNVIIMEWLIAIGATVMLLVTVRLLMDQEMIGAGLSSIFTLWLFAVSFLSMKRLPIGRYLAITHFSLMILSSIFHLVTGAGGLGGLVIPIVFLAAYIQAAPVFERGAPNRKEVKLAIRNKDE</sequence>
<reference evidence="2" key="1">
    <citation type="submission" date="2021-03" db="EMBL/GenBank/DDBJ databases">
        <authorList>
            <person name="Wang G."/>
        </authorList>
    </citation>
    <scope>NUCLEOTIDE SEQUENCE</scope>
    <source>
        <strain evidence="2">KCTC 12899</strain>
    </source>
</reference>
<comment type="caution">
    <text evidence="2">The sequence shown here is derived from an EMBL/GenBank/DDBJ whole genome shotgun (WGS) entry which is preliminary data.</text>
</comment>
<keyword evidence="1" id="KW-0472">Membrane</keyword>
<proteinExistence type="predicted"/>
<gene>
    <name evidence="2" type="ORF">J3U88_04125</name>
</gene>
<feature type="transmembrane region" description="Helical" evidence="1">
    <location>
        <begin position="94"/>
        <end position="115"/>
    </location>
</feature>
<dbReference type="AlphaFoldDB" id="A0A8J7Q3Z4"/>
<organism evidence="2 3">
    <name type="scientific">Acanthopleuribacter pedis</name>
    <dbReference type="NCBI Taxonomy" id="442870"/>
    <lineage>
        <taxon>Bacteria</taxon>
        <taxon>Pseudomonadati</taxon>
        <taxon>Acidobacteriota</taxon>
        <taxon>Holophagae</taxon>
        <taxon>Acanthopleuribacterales</taxon>
        <taxon>Acanthopleuribacteraceae</taxon>
        <taxon>Acanthopleuribacter</taxon>
    </lineage>
</organism>
<protein>
    <submittedName>
        <fullName evidence="2">Uncharacterized protein</fullName>
    </submittedName>
</protein>
<keyword evidence="3" id="KW-1185">Reference proteome</keyword>
<feature type="transmembrane region" description="Helical" evidence="1">
    <location>
        <begin position="121"/>
        <end position="141"/>
    </location>
</feature>
<evidence type="ECO:0000313" key="3">
    <source>
        <dbReference type="Proteomes" id="UP000664417"/>
    </source>
</evidence>
<feature type="transmembrane region" description="Helical" evidence="1">
    <location>
        <begin position="69"/>
        <end position="87"/>
    </location>
</feature>
<keyword evidence="1" id="KW-0812">Transmembrane</keyword>
<name>A0A8J7Q3Z4_9BACT</name>